<protein>
    <submittedName>
        <fullName evidence="2">Uncharacterized protein</fullName>
    </submittedName>
</protein>
<keyword evidence="3" id="KW-1185">Reference proteome</keyword>
<dbReference type="Proteomes" id="UP000410492">
    <property type="component" value="Unassembled WGS sequence"/>
</dbReference>
<accession>A0A653BDC7</accession>
<evidence type="ECO:0000313" key="3">
    <source>
        <dbReference type="Proteomes" id="UP000410492"/>
    </source>
</evidence>
<name>A0A653BDC7_CALMS</name>
<evidence type="ECO:0000313" key="2">
    <source>
        <dbReference type="EMBL" id="VEN33572.1"/>
    </source>
</evidence>
<sequence length="63" mass="7036">MMTDTTASTGRTKRRRYVCRTSKRSSKHSPNARRPIATSIPPPPRSCRSLASSRHATRSNTAH</sequence>
<feature type="compositionally biased region" description="Polar residues" evidence="1">
    <location>
        <begin position="49"/>
        <end position="63"/>
    </location>
</feature>
<gene>
    <name evidence="2" type="ORF">CALMAC_LOCUS78</name>
</gene>
<dbReference type="AlphaFoldDB" id="A0A653BDC7"/>
<feature type="region of interest" description="Disordered" evidence="1">
    <location>
        <begin position="1"/>
        <end position="63"/>
    </location>
</feature>
<proteinExistence type="predicted"/>
<feature type="compositionally biased region" description="Polar residues" evidence="1">
    <location>
        <begin position="1"/>
        <end position="10"/>
    </location>
</feature>
<reference evidence="2 3" key="1">
    <citation type="submission" date="2019-01" db="EMBL/GenBank/DDBJ databases">
        <authorList>
            <person name="Sayadi A."/>
        </authorList>
    </citation>
    <scope>NUCLEOTIDE SEQUENCE [LARGE SCALE GENOMIC DNA]</scope>
</reference>
<organism evidence="2 3">
    <name type="scientific">Callosobruchus maculatus</name>
    <name type="common">Southern cowpea weevil</name>
    <name type="synonym">Pulse bruchid</name>
    <dbReference type="NCBI Taxonomy" id="64391"/>
    <lineage>
        <taxon>Eukaryota</taxon>
        <taxon>Metazoa</taxon>
        <taxon>Ecdysozoa</taxon>
        <taxon>Arthropoda</taxon>
        <taxon>Hexapoda</taxon>
        <taxon>Insecta</taxon>
        <taxon>Pterygota</taxon>
        <taxon>Neoptera</taxon>
        <taxon>Endopterygota</taxon>
        <taxon>Coleoptera</taxon>
        <taxon>Polyphaga</taxon>
        <taxon>Cucujiformia</taxon>
        <taxon>Chrysomeloidea</taxon>
        <taxon>Chrysomelidae</taxon>
        <taxon>Bruchinae</taxon>
        <taxon>Bruchini</taxon>
        <taxon>Callosobruchus</taxon>
    </lineage>
</organism>
<feature type="compositionally biased region" description="Basic residues" evidence="1">
    <location>
        <begin position="11"/>
        <end position="31"/>
    </location>
</feature>
<evidence type="ECO:0000256" key="1">
    <source>
        <dbReference type="SAM" id="MobiDB-lite"/>
    </source>
</evidence>
<dbReference type="EMBL" id="CAACVG010000119">
    <property type="protein sequence ID" value="VEN33572.1"/>
    <property type="molecule type" value="Genomic_DNA"/>
</dbReference>